<name>A0A1Q2L281_9BACL</name>
<dbReference type="PRINTS" id="PR00081">
    <property type="entry name" value="GDHRDH"/>
</dbReference>
<dbReference type="InterPro" id="IPR036291">
    <property type="entry name" value="NAD(P)-bd_dom_sf"/>
</dbReference>
<evidence type="ECO:0000313" key="6">
    <source>
        <dbReference type="Proteomes" id="UP000188184"/>
    </source>
</evidence>
<feature type="region of interest" description="Disordered" evidence="4">
    <location>
        <begin position="264"/>
        <end position="303"/>
    </location>
</feature>
<evidence type="ECO:0000256" key="1">
    <source>
        <dbReference type="ARBA" id="ARBA00006484"/>
    </source>
</evidence>
<dbReference type="PANTHER" id="PTHR44196:SF1">
    <property type="entry name" value="DEHYDROGENASE_REDUCTASE SDR FAMILY MEMBER 7B"/>
    <property type="match status" value="1"/>
</dbReference>
<gene>
    <name evidence="5" type="ORF">B0X71_16675</name>
</gene>
<evidence type="ECO:0000256" key="3">
    <source>
        <dbReference type="RuleBase" id="RU000363"/>
    </source>
</evidence>
<protein>
    <submittedName>
        <fullName evidence="5">Oxidoreductase</fullName>
    </submittedName>
</protein>
<keyword evidence="2" id="KW-0560">Oxidoreductase</keyword>
<proteinExistence type="inferred from homology"/>
<dbReference type="EMBL" id="CP019640">
    <property type="protein sequence ID" value="AQQ54575.1"/>
    <property type="molecule type" value="Genomic_DNA"/>
</dbReference>
<reference evidence="5 6" key="1">
    <citation type="submission" date="2017-02" db="EMBL/GenBank/DDBJ databases">
        <title>The complete genomic sequence of a novel cold adapted crude oil-degrading bacterium Planococcus qaidamina Y42.</title>
        <authorList>
            <person name="Yang R."/>
        </authorList>
    </citation>
    <scope>NUCLEOTIDE SEQUENCE [LARGE SCALE GENOMIC DNA]</scope>
    <source>
        <strain evidence="5 6">Y42</strain>
    </source>
</reference>
<evidence type="ECO:0000313" key="5">
    <source>
        <dbReference type="EMBL" id="AQQ54575.1"/>
    </source>
</evidence>
<sequence length="303" mass="32546">MEEQGIREGLTVVITGVSSGIGRGTAERLAAQGANVTLAARRTDVISKLANRLGTNAIAVTTDVSREEDMENLFNETMKAFGKIDVWINNAGTGVFGSFTEAPLRDHLRTIETNLLGEMYGSRLALRQFKEQGHGTLINIASFSSKVTTPFAAAYTGSKQAIAGLTAGLYQEMALEDWKDIHVCMVHPWVTDTPWTVHAGNYTGHEISLKPMDDPETVIDAIIGLIDDPEESVEIGVKVKGAATGGDLLANLTSKLTGKSMLQMEEGAPPAPHTSGNLHEPVAEGTGVSGGNRERMEREQREE</sequence>
<dbReference type="GO" id="GO:0016020">
    <property type="term" value="C:membrane"/>
    <property type="evidence" value="ECO:0007669"/>
    <property type="project" value="TreeGrafter"/>
</dbReference>
<evidence type="ECO:0000256" key="4">
    <source>
        <dbReference type="SAM" id="MobiDB-lite"/>
    </source>
</evidence>
<dbReference type="OrthoDB" id="9775296at2"/>
<organism evidence="5 6">
    <name type="scientific">Planococcus lenghuensis</name>
    <dbReference type="NCBI Taxonomy" id="2213202"/>
    <lineage>
        <taxon>Bacteria</taxon>
        <taxon>Bacillati</taxon>
        <taxon>Bacillota</taxon>
        <taxon>Bacilli</taxon>
        <taxon>Bacillales</taxon>
        <taxon>Caryophanaceae</taxon>
        <taxon>Planococcus</taxon>
    </lineage>
</organism>
<dbReference type="InterPro" id="IPR002347">
    <property type="entry name" value="SDR_fam"/>
</dbReference>
<dbReference type="Proteomes" id="UP000188184">
    <property type="component" value="Chromosome"/>
</dbReference>
<dbReference type="PRINTS" id="PR00080">
    <property type="entry name" value="SDRFAMILY"/>
</dbReference>
<dbReference type="AlphaFoldDB" id="A0A1Q2L281"/>
<comment type="similarity">
    <text evidence="1 3">Belongs to the short-chain dehydrogenases/reductases (SDR) family.</text>
</comment>
<dbReference type="PANTHER" id="PTHR44196">
    <property type="entry name" value="DEHYDROGENASE/REDUCTASE SDR FAMILY MEMBER 7B"/>
    <property type="match status" value="1"/>
</dbReference>
<dbReference type="KEGG" id="pmar:B0X71_16675"/>
<dbReference type="SUPFAM" id="SSF51735">
    <property type="entry name" value="NAD(P)-binding Rossmann-fold domains"/>
    <property type="match status" value="1"/>
</dbReference>
<accession>A0A1Q2L281</accession>
<dbReference type="Pfam" id="PF00106">
    <property type="entry name" value="adh_short"/>
    <property type="match status" value="1"/>
</dbReference>
<keyword evidence="6" id="KW-1185">Reference proteome</keyword>
<feature type="compositionally biased region" description="Basic and acidic residues" evidence="4">
    <location>
        <begin position="292"/>
        <end position="303"/>
    </location>
</feature>
<dbReference type="RefSeq" id="WP_077590472.1">
    <property type="nucleotide sequence ID" value="NZ_CP019640.1"/>
</dbReference>
<dbReference type="Gene3D" id="3.40.50.720">
    <property type="entry name" value="NAD(P)-binding Rossmann-like Domain"/>
    <property type="match status" value="1"/>
</dbReference>
<evidence type="ECO:0000256" key="2">
    <source>
        <dbReference type="ARBA" id="ARBA00023002"/>
    </source>
</evidence>
<dbReference type="GO" id="GO:0016491">
    <property type="term" value="F:oxidoreductase activity"/>
    <property type="evidence" value="ECO:0007669"/>
    <property type="project" value="UniProtKB-KW"/>
</dbReference>